<comment type="subcellular location">
    <subcellularLocation>
        <location evidence="1">Chromosome</location>
    </subcellularLocation>
</comment>
<accession>A0AAV5RPE6</accession>
<sequence length="910" mass="102155">MSVEVQTNITNVFSECQSSSAKHKSHAENLKRMFLECVESKSTEDFVNHFIKCVDKIFLTIYGNLCTTRVFEFVVTFIKLLCVASNTESDSDSESEEEELVGEFVDNMILRYLPGFESANKNIRLLSTKLVGDISSVALLTDEIQADIQNAALIRTKDIDSRIRVNSVIILSRFGANDVICDAFGELMAHDPSAEVRLTVIYNSIGLSSELREKACIRVKDESFAVRKAMFYKILPGVDIKQLSISSRERIVQDGLSDRDDVIREGAEMLVAMQWVRMCNNNVSVLLQKFDVMGRPEVADSLVQAFFRVRTDIAQIFVVDQQFLENLTVEDCILLRGFQDFCIQTNFSSLLDEKMPDLVVLADHLGVIWHKYTDEESYELNDGETIEDVRDYYLFMIEQLLLVCSRYDSNQNIDDPVARKRLTDLIVVIMKDQQAISEKIMDYIVAIEYKLNDSSDSALLTWAFELVDSAPAPATQDSDESVVANLLHALLLFRSVLSYVNSAVVIGFLPTLYDNYLQAALSSPIQSIRVLGMNCLALGALLDYGFMCNHADVFLDVMFKNTLDSDDVDDPELELSFNAVTDFMLYYTQSNPKTLDIVMKMHEAYQNGKPSKTTAAAVSSLIRLYLTRKTEDPEVLSHLILSYFESGITASRSFSSTNSESTSSDIMDTEKYGELQRQQLSVFIQAFALTPYGKVLLARVFGSVFDLFVSHANVNRGTTISISDLANQYLQILDSTETQTALCHALLAVPIIRVLLTTRSAPTRKSLMNILSRLQITEEVPKDVLVEIKQELEMTEDCEYSTVRTSLEKFGEKINTIMPETVEEYNANKDQDTEMSDVNSTQQSMHTGLGITNASVSISAVEEANNSNVLRRLEISRYSSTSFEDAEKDAADSTDPFVSHSHSILSQLDS</sequence>
<dbReference type="EMBL" id="BTGC01000008">
    <property type="protein sequence ID" value="GMM53033.1"/>
    <property type="molecule type" value="Genomic_DNA"/>
</dbReference>
<reference evidence="9 10" key="1">
    <citation type="journal article" date="2023" name="Elife">
        <title>Identification of key yeast species and microbe-microbe interactions impacting larval growth of Drosophila in the wild.</title>
        <authorList>
            <person name="Mure A."/>
            <person name="Sugiura Y."/>
            <person name="Maeda R."/>
            <person name="Honda K."/>
            <person name="Sakurai N."/>
            <person name="Takahashi Y."/>
            <person name="Watada M."/>
            <person name="Katoh T."/>
            <person name="Gotoh A."/>
            <person name="Gotoh Y."/>
            <person name="Taniguchi I."/>
            <person name="Nakamura K."/>
            <person name="Hayashi T."/>
            <person name="Katayama T."/>
            <person name="Uemura T."/>
            <person name="Hattori Y."/>
        </authorList>
    </citation>
    <scope>NUCLEOTIDE SEQUENCE [LARGE SCALE GENOMIC DNA]</scope>
    <source>
        <strain evidence="9 10">SB-73</strain>
    </source>
</reference>
<protein>
    <submittedName>
        <fullName evidence="9">Condensin subunit</fullName>
    </submittedName>
</protein>
<evidence type="ECO:0000256" key="4">
    <source>
        <dbReference type="ARBA" id="ARBA00022776"/>
    </source>
</evidence>
<evidence type="ECO:0000256" key="6">
    <source>
        <dbReference type="ARBA" id="ARBA00023306"/>
    </source>
</evidence>
<feature type="compositionally biased region" description="Polar residues" evidence="7">
    <location>
        <begin position="900"/>
        <end position="910"/>
    </location>
</feature>
<dbReference type="InterPro" id="IPR025977">
    <property type="entry name" value="Cnd3_C"/>
</dbReference>
<keyword evidence="6" id="KW-0131">Cell cycle</keyword>
<keyword evidence="5" id="KW-0226">DNA condensation</keyword>
<dbReference type="Proteomes" id="UP001362899">
    <property type="component" value="Unassembled WGS sequence"/>
</dbReference>
<evidence type="ECO:0000313" key="10">
    <source>
        <dbReference type="Proteomes" id="UP001362899"/>
    </source>
</evidence>
<dbReference type="InterPro" id="IPR016024">
    <property type="entry name" value="ARM-type_fold"/>
</dbReference>
<feature type="region of interest" description="Disordered" evidence="7">
    <location>
        <begin position="884"/>
        <end position="910"/>
    </location>
</feature>
<organism evidence="9 10">
    <name type="scientific">Starmerella bacillaris</name>
    <name type="common">Yeast</name>
    <name type="synonym">Candida zemplinina</name>
    <dbReference type="NCBI Taxonomy" id="1247836"/>
    <lineage>
        <taxon>Eukaryota</taxon>
        <taxon>Fungi</taxon>
        <taxon>Dikarya</taxon>
        <taxon>Ascomycota</taxon>
        <taxon>Saccharomycotina</taxon>
        <taxon>Dipodascomycetes</taxon>
        <taxon>Dipodascales</taxon>
        <taxon>Trichomonascaceae</taxon>
        <taxon>Starmerella</taxon>
    </lineage>
</organism>
<evidence type="ECO:0000256" key="3">
    <source>
        <dbReference type="ARBA" id="ARBA00022618"/>
    </source>
</evidence>
<evidence type="ECO:0000256" key="7">
    <source>
        <dbReference type="SAM" id="MobiDB-lite"/>
    </source>
</evidence>
<evidence type="ECO:0000259" key="8">
    <source>
        <dbReference type="Pfam" id="PF12719"/>
    </source>
</evidence>
<evidence type="ECO:0000256" key="1">
    <source>
        <dbReference type="ARBA" id="ARBA00004286"/>
    </source>
</evidence>
<comment type="caution">
    <text evidence="9">The sequence shown here is derived from an EMBL/GenBank/DDBJ whole genome shotgun (WGS) entry which is preliminary data.</text>
</comment>
<dbReference type="InterPro" id="IPR027165">
    <property type="entry name" value="CND3"/>
</dbReference>
<keyword evidence="2" id="KW-0158">Chromosome</keyword>
<dbReference type="SUPFAM" id="SSF48371">
    <property type="entry name" value="ARM repeat"/>
    <property type="match status" value="1"/>
</dbReference>
<dbReference type="GO" id="GO:0007076">
    <property type="term" value="P:mitotic chromosome condensation"/>
    <property type="evidence" value="ECO:0007669"/>
    <property type="project" value="InterPro"/>
</dbReference>
<keyword evidence="4" id="KW-0498">Mitosis</keyword>
<dbReference type="GO" id="GO:0051301">
    <property type="term" value="P:cell division"/>
    <property type="evidence" value="ECO:0007669"/>
    <property type="project" value="UniProtKB-KW"/>
</dbReference>
<feature type="domain" description="Nuclear condensin complex subunit 3 C-terminal" evidence="8">
    <location>
        <begin position="489"/>
        <end position="776"/>
    </location>
</feature>
<name>A0AAV5RPE6_STABA</name>
<dbReference type="GO" id="GO:0000793">
    <property type="term" value="C:condensed chromosome"/>
    <property type="evidence" value="ECO:0007669"/>
    <property type="project" value="TreeGrafter"/>
</dbReference>
<evidence type="ECO:0000313" key="9">
    <source>
        <dbReference type="EMBL" id="GMM53033.1"/>
    </source>
</evidence>
<keyword evidence="10" id="KW-1185">Reference proteome</keyword>
<dbReference type="PANTHER" id="PTHR14418:SF5">
    <property type="entry name" value="CONDENSIN COMPLEX SUBUNIT 3"/>
    <property type="match status" value="1"/>
</dbReference>
<dbReference type="GO" id="GO:0000796">
    <property type="term" value="C:condensin complex"/>
    <property type="evidence" value="ECO:0007669"/>
    <property type="project" value="InterPro"/>
</dbReference>
<gene>
    <name evidence="9" type="ORF">DASB73_039960</name>
</gene>
<dbReference type="Pfam" id="PF12719">
    <property type="entry name" value="Cnd3"/>
    <property type="match status" value="1"/>
</dbReference>
<evidence type="ECO:0000256" key="5">
    <source>
        <dbReference type="ARBA" id="ARBA00023067"/>
    </source>
</evidence>
<keyword evidence="3" id="KW-0132">Cell division</keyword>
<evidence type="ECO:0000256" key="2">
    <source>
        <dbReference type="ARBA" id="ARBA00022454"/>
    </source>
</evidence>
<dbReference type="PANTHER" id="PTHR14418">
    <property type="entry name" value="CONDENSIN COMPLEX SUBUNIT 3-RELATED"/>
    <property type="match status" value="1"/>
</dbReference>
<dbReference type="AlphaFoldDB" id="A0AAV5RPE6"/>
<proteinExistence type="predicted"/>